<gene>
    <name evidence="1" type="ORF">BpHYR1_054526</name>
</gene>
<sequence length="61" mass="7254">MIIVLFKSLGELIRYRSRYYSTSVDKISGMQHSKIIILLRFIAFFIHRRSLANNIQYSEKS</sequence>
<protein>
    <submittedName>
        <fullName evidence="1">Uncharacterized protein</fullName>
    </submittedName>
</protein>
<keyword evidence="2" id="KW-1185">Reference proteome</keyword>
<proteinExistence type="predicted"/>
<comment type="caution">
    <text evidence="1">The sequence shown here is derived from an EMBL/GenBank/DDBJ whole genome shotgun (WGS) entry which is preliminary data.</text>
</comment>
<dbReference type="Proteomes" id="UP000276133">
    <property type="component" value="Unassembled WGS sequence"/>
</dbReference>
<evidence type="ECO:0000313" key="2">
    <source>
        <dbReference type="Proteomes" id="UP000276133"/>
    </source>
</evidence>
<reference evidence="1 2" key="1">
    <citation type="journal article" date="2018" name="Sci. Rep.">
        <title>Genomic signatures of local adaptation to the degree of environmental predictability in rotifers.</title>
        <authorList>
            <person name="Franch-Gras L."/>
            <person name="Hahn C."/>
            <person name="Garcia-Roger E.M."/>
            <person name="Carmona M.J."/>
            <person name="Serra M."/>
            <person name="Gomez A."/>
        </authorList>
    </citation>
    <scope>NUCLEOTIDE SEQUENCE [LARGE SCALE GENOMIC DNA]</scope>
    <source>
        <strain evidence="1">HYR1</strain>
    </source>
</reference>
<evidence type="ECO:0000313" key="1">
    <source>
        <dbReference type="EMBL" id="RNA29961.1"/>
    </source>
</evidence>
<accession>A0A3M7S2E5</accession>
<organism evidence="1 2">
    <name type="scientific">Brachionus plicatilis</name>
    <name type="common">Marine rotifer</name>
    <name type="synonym">Brachionus muelleri</name>
    <dbReference type="NCBI Taxonomy" id="10195"/>
    <lineage>
        <taxon>Eukaryota</taxon>
        <taxon>Metazoa</taxon>
        <taxon>Spiralia</taxon>
        <taxon>Gnathifera</taxon>
        <taxon>Rotifera</taxon>
        <taxon>Eurotatoria</taxon>
        <taxon>Monogononta</taxon>
        <taxon>Pseudotrocha</taxon>
        <taxon>Ploima</taxon>
        <taxon>Brachionidae</taxon>
        <taxon>Brachionus</taxon>
    </lineage>
</organism>
<dbReference type="EMBL" id="REGN01002147">
    <property type="protein sequence ID" value="RNA29961.1"/>
    <property type="molecule type" value="Genomic_DNA"/>
</dbReference>
<dbReference type="AlphaFoldDB" id="A0A3M7S2E5"/>
<name>A0A3M7S2E5_BRAPC</name>